<accession>A0A4Z2HN32</accession>
<reference evidence="1 2" key="1">
    <citation type="submission" date="2019-03" db="EMBL/GenBank/DDBJ databases">
        <title>First draft genome of Liparis tanakae, snailfish: a comprehensive survey of snailfish specific genes.</title>
        <authorList>
            <person name="Kim W."/>
            <person name="Song I."/>
            <person name="Jeong J.-H."/>
            <person name="Kim D."/>
            <person name="Kim S."/>
            <person name="Ryu S."/>
            <person name="Song J.Y."/>
            <person name="Lee S.K."/>
        </authorList>
    </citation>
    <scope>NUCLEOTIDE SEQUENCE [LARGE SCALE GENOMIC DNA]</scope>
    <source>
        <tissue evidence="1">Muscle</tissue>
    </source>
</reference>
<dbReference type="EMBL" id="SRLO01000206">
    <property type="protein sequence ID" value="TNN67256.1"/>
    <property type="molecule type" value="Genomic_DNA"/>
</dbReference>
<gene>
    <name evidence="1" type="ORF">EYF80_022505</name>
</gene>
<evidence type="ECO:0000313" key="2">
    <source>
        <dbReference type="Proteomes" id="UP000314294"/>
    </source>
</evidence>
<proteinExistence type="predicted"/>
<protein>
    <submittedName>
        <fullName evidence="1">Uncharacterized protein</fullName>
    </submittedName>
</protein>
<name>A0A4Z2HN32_9TELE</name>
<dbReference type="Proteomes" id="UP000314294">
    <property type="component" value="Unassembled WGS sequence"/>
</dbReference>
<dbReference type="AlphaFoldDB" id="A0A4Z2HN32"/>
<comment type="caution">
    <text evidence="1">The sequence shown here is derived from an EMBL/GenBank/DDBJ whole genome shotgun (WGS) entry which is preliminary data.</text>
</comment>
<keyword evidence="2" id="KW-1185">Reference proteome</keyword>
<sequence length="203" mass="23418">MVEWEEECRSTYRYLPTLVRELHHCGKCFQKQSISTEVSHRDVKAGSIMAPSILWGTSRMQHCTHFQSYGTKPHLYVCVQHHPQMPLDTALANHSNNSCFLCMSTVRQHELAALPSPWRNQALPWRSAVRCHLSANQKEEMGYTIANQKQNYLLYLGLGKGPSQKCSKQYFEQISLGHDHQSRKREALKLEKFEVCGLRVPFS</sequence>
<evidence type="ECO:0000313" key="1">
    <source>
        <dbReference type="EMBL" id="TNN67256.1"/>
    </source>
</evidence>
<organism evidence="1 2">
    <name type="scientific">Liparis tanakae</name>
    <name type="common">Tanaka's snailfish</name>
    <dbReference type="NCBI Taxonomy" id="230148"/>
    <lineage>
        <taxon>Eukaryota</taxon>
        <taxon>Metazoa</taxon>
        <taxon>Chordata</taxon>
        <taxon>Craniata</taxon>
        <taxon>Vertebrata</taxon>
        <taxon>Euteleostomi</taxon>
        <taxon>Actinopterygii</taxon>
        <taxon>Neopterygii</taxon>
        <taxon>Teleostei</taxon>
        <taxon>Neoteleostei</taxon>
        <taxon>Acanthomorphata</taxon>
        <taxon>Eupercaria</taxon>
        <taxon>Perciformes</taxon>
        <taxon>Cottioidei</taxon>
        <taxon>Cottales</taxon>
        <taxon>Liparidae</taxon>
        <taxon>Liparis</taxon>
    </lineage>
</organism>